<protein>
    <submittedName>
        <fullName evidence="1">Uncharacterized protein</fullName>
    </submittedName>
</protein>
<gene>
    <name evidence="1" type="ORF">CSB93_2393</name>
</gene>
<reference evidence="1 2" key="1">
    <citation type="submission" date="2018-02" db="EMBL/GenBank/DDBJ databases">
        <title>FDA/CDC Antimicrobial Resistant Isolate Bank Genome Sequencing.</title>
        <authorList>
            <person name="Benahmed F.H."/>
            <person name="Lutgring J.D."/>
            <person name="Yoo B."/>
            <person name="Machado M."/>
            <person name="Brown A."/>
            <person name="McAllister G."/>
            <person name="Perry A."/>
            <person name="Halpin A.L."/>
            <person name="Vavikolanu K."/>
            <person name="Ott S."/>
            <person name="Zhao X."/>
            <person name="Tallon L.J."/>
            <person name="Sadzewicz L."/>
            <person name="Aluvathingal J."/>
            <person name="Nadendla S."/>
            <person name="Voskania-kordi A."/>
            <person name="Simonyan V."/>
            <person name="Patel J."/>
            <person name="Shawar R.M."/>
        </authorList>
    </citation>
    <scope>NUCLEOTIDE SEQUENCE [LARGE SCALE GENOMIC DNA]</scope>
    <source>
        <strain evidence="1 2">AR_0356</strain>
    </source>
</reference>
<dbReference type="AlphaFoldDB" id="A0A2R3IY42"/>
<evidence type="ECO:0000313" key="1">
    <source>
        <dbReference type="EMBL" id="AVK06842.1"/>
    </source>
</evidence>
<sequence length="40" mass="4665">MGRIHGFLVLPWVSERTLAGSLRHRPRRCHPRQSPTVVFL</sequence>
<organism evidence="1 2">
    <name type="scientific">Pseudomonas paraeruginosa</name>
    <dbReference type="NCBI Taxonomy" id="2994495"/>
    <lineage>
        <taxon>Bacteria</taxon>
        <taxon>Pseudomonadati</taxon>
        <taxon>Pseudomonadota</taxon>
        <taxon>Gammaproteobacteria</taxon>
        <taxon>Pseudomonadales</taxon>
        <taxon>Pseudomonadaceae</taxon>
        <taxon>Pseudomonas</taxon>
    </lineage>
</organism>
<proteinExistence type="predicted"/>
<dbReference type="Proteomes" id="UP000238390">
    <property type="component" value="Chromosome"/>
</dbReference>
<accession>A0A2R3IY42</accession>
<evidence type="ECO:0000313" key="2">
    <source>
        <dbReference type="Proteomes" id="UP000238390"/>
    </source>
</evidence>
<keyword evidence="2" id="KW-1185">Reference proteome</keyword>
<dbReference type="EMBL" id="CP027169">
    <property type="protein sequence ID" value="AVK06842.1"/>
    <property type="molecule type" value="Genomic_DNA"/>
</dbReference>
<name>A0A2R3IY42_9PSED</name>